<keyword evidence="1" id="KW-0378">Hydrolase</keyword>
<dbReference type="OrthoDB" id="10067847at2759"/>
<protein>
    <submittedName>
        <fullName evidence="3">Uncharacterized protein</fullName>
    </submittedName>
</protein>
<evidence type="ECO:0000256" key="2">
    <source>
        <dbReference type="SAM" id="MobiDB-lite"/>
    </source>
</evidence>
<dbReference type="PANTHER" id="PTHR11046:SF29">
    <property type="match status" value="1"/>
</dbReference>
<dbReference type="Proteomes" id="UP001152622">
    <property type="component" value="Chromosome 11"/>
</dbReference>
<feature type="region of interest" description="Disordered" evidence="2">
    <location>
        <begin position="1"/>
        <end position="22"/>
    </location>
</feature>
<dbReference type="GO" id="GO:0000175">
    <property type="term" value="F:3'-5'-RNA exonuclease activity"/>
    <property type="evidence" value="ECO:0007669"/>
    <property type="project" value="InterPro"/>
</dbReference>
<comment type="caution">
    <text evidence="3">The sequence shown here is derived from an EMBL/GenBank/DDBJ whole genome shotgun (WGS) entry which is preliminary data.</text>
</comment>
<dbReference type="PANTHER" id="PTHR11046">
    <property type="entry name" value="OLIGORIBONUCLEASE, MITOCHONDRIAL"/>
    <property type="match status" value="1"/>
</dbReference>
<name>A0A9Q1EX97_SYNKA</name>
<gene>
    <name evidence="3" type="ORF">SKAU_G00282030</name>
</gene>
<dbReference type="AlphaFoldDB" id="A0A9Q1EX97"/>
<sequence length="210" mass="23363">MRGNVARARQGRHDSKEQAEASIQQLKAELKQTERRERELQGVVDCTERDEVATFENGRYTNEIREVCMTLLTEGNVSIRKLPKVFTTVIKYLTGKVPQRLPSKTLLSSRIRMEARIVASKQVSLKSGKHLTLGLRQVAGGDAETYLTAFKESIDSLAAAITSAEEEKSIVVASLVSSIKCLMSDQAAVNGVFNRLLAQFREELLPTVIR</sequence>
<dbReference type="EMBL" id="JAINUF010000011">
    <property type="protein sequence ID" value="KAJ8346802.1"/>
    <property type="molecule type" value="Genomic_DNA"/>
</dbReference>
<proteinExistence type="predicted"/>
<evidence type="ECO:0000256" key="1">
    <source>
        <dbReference type="ARBA" id="ARBA00022722"/>
    </source>
</evidence>
<keyword evidence="1" id="KW-0540">Nuclease</keyword>
<dbReference type="InterPro" id="IPR022894">
    <property type="entry name" value="Oligoribonuclease"/>
</dbReference>
<accession>A0A9Q1EX97</accession>
<reference evidence="3" key="1">
    <citation type="journal article" date="2023" name="Science">
        <title>Genome structures resolve the early diversification of teleost fishes.</title>
        <authorList>
            <person name="Parey E."/>
            <person name="Louis A."/>
            <person name="Montfort J."/>
            <person name="Bouchez O."/>
            <person name="Roques C."/>
            <person name="Iampietro C."/>
            <person name="Lluch J."/>
            <person name="Castinel A."/>
            <person name="Donnadieu C."/>
            <person name="Desvignes T."/>
            <person name="Floi Bucao C."/>
            <person name="Jouanno E."/>
            <person name="Wen M."/>
            <person name="Mejri S."/>
            <person name="Dirks R."/>
            <person name="Jansen H."/>
            <person name="Henkel C."/>
            <person name="Chen W.J."/>
            <person name="Zahm M."/>
            <person name="Cabau C."/>
            <person name="Klopp C."/>
            <person name="Thompson A.W."/>
            <person name="Robinson-Rechavi M."/>
            <person name="Braasch I."/>
            <person name="Lecointre G."/>
            <person name="Bobe J."/>
            <person name="Postlethwait J.H."/>
            <person name="Berthelot C."/>
            <person name="Roest Crollius H."/>
            <person name="Guiguen Y."/>
        </authorList>
    </citation>
    <scope>NUCLEOTIDE SEQUENCE</scope>
    <source>
        <strain evidence="3">WJC10195</strain>
    </source>
</reference>
<organism evidence="3 4">
    <name type="scientific">Synaphobranchus kaupii</name>
    <name type="common">Kaup's arrowtooth eel</name>
    <dbReference type="NCBI Taxonomy" id="118154"/>
    <lineage>
        <taxon>Eukaryota</taxon>
        <taxon>Metazoa</taxon>
        <taxon>Chordata</taxon>
        <taxon>Craniata</taxon>
        <taxon>Vertebrata</taxon>
        <taxon>Euteleostomi</taxon>
        <taxon>Actinopterygii</taxon>
        <taxon>Neopterygii</taxon>
        <taxon>Teleostei</taxon>
        <taxon>Anguilliformes</taxon>
        <taxon>Synaphobranchidae</taxon>
        <taxon>Synaphobranchus</taxon>
    </lineage>
</organism>
<keyword evidence="4" id="KW-1185">Reference proteome</keyword>
<evidence type="ECO:0000313" key="3">
    <source>
        <dbReference type="EMBL" id="KAJ8346802.1"/>
    </source>
</evidence>
<evidence type="ECO:0000313" key="4">
    <source>
        <dbReference type="Proteomes" id="UP001152622"/>
    </source>
</evidence>